<dbReference type="Proteomes" id="UP001165302">
    <property type="component" value="Unassembled WGS sequence"/>
</dbReference>
<comment type="caution">
    <text evidence="9">The sequence shown here is derived from an EMBL/GenBank/DDBJ whole genome shotgun (WGS) entry which is preliminary data.</text>
</comment>
<feature type="signal peptide" evidence="6">
    <location>
        <begin position="1"/>
        <end position="19"/>
    </location>
</feature>
<comment type="similarity">
    <text evidence="2">Belongs to the SusD family.</text>
</comment>
<evidence type="ECO:0000256" key="3">
    <source>
        <dbReference type="ARBA" id="ARBA00022729"/>
    </source>
</evidence>
<name>A0ABS7ZAI2_9SPHI</name>
<dbReference type="SUPFAM" id="SSF48452">
    <property type="entry name" value="TPR-like"/>
    <property type="match status" value="1"/>
</dbReference>
<feature type="domain" description="RagB/SusD" evidence="7">
    <location>
        <begin position="354"/>
        <end position="574"/>
    </location>
</feature>
<keyword evidence="4" id="KW-0472">Membrane</keyword>
<evidence type="ECO:0000259" key="8">
    <source>
        <dbReference type="Pfam" id="PF14322"/>
    </source>
</evidence>
<organism evidence="9 10">
    <name type="scientific">Sphingobacterium bovistauri</name>
    <dbReference type="NCBI Taxonomy" id="2781959"/>
    <lineage>
        <taxon>Bacteria</taxon>
        <taxon>Pseudomonadati</taxon>
        <taxon>Bacteroidota</taxon>
        <taxon>Sphingobacteriia</taxon>
        <taxon>Sphingobacteriales</taxon>
        <taxon>Sphingobacteriaceae</taxon>
        <taxon>Sphingobacterium</taxon>
    </lineage>
</organism>
<dbReference type="RefSeq" id="WP_225553712.1">
    <property type="nucleotide sequence ID" value="NZ_JADEYP010000020.1"/>
</dbReference>
<reference evidence="9" key="1">
    <citation type="submission" date="2020-10" db="EMBL/GenBank/DDBJ databases">
        <authorList>
            <person name="Lu T."/>
            <person name="Wang Q."/>
            <person name="Han X."/>
        </authorList>
    </citation>
    <scope>NUCLEOTIDE SEQUENCE</scope>
    <source>
        <strain evidence="9">WQ 366</strain>
    </source>
</reference>
<proteinExistence type="inferred from homology"/>
<evidence type="ECO:0000256" key="4">
    <source>
        <dbReference type="ARBA" id="ARBA00023136"/>
    </source>
</evidence>
<gene>
    <name evidence="9" type="ORF">IPZ78_11175</name>
</gene>
<sequence>MKNLKYLAFAALISFSSCSKDFLSDGFLEKDPLDQLSDPAFWSSENNIRTYTFGFYNSYFKGYGKNNTWGNYFSGQGLNDDFAPLKPVEFTINVPTSGGGWSGTVSNLPTSASTPFGRIRKANQFIASVPLANMAEEAKNHWSGIGRFFRALEYANFVNTFGDVPYIDKVLSESDAELYRKRDSRTYVMDKVLEDFQFAAANVRANDGTAKLSVNKYVVLAYMSRVFLFEGTWLKYHDIDQARAKTYLEAAKWAAEEVIKAGVYNVSGDYRAVFSSLDLTSNAEVILFKRYEAGLLTHALMSNNNLESQSGISKSAIESYLASDGLPIAISATYKGDKGIENVVANRDGRLNGTVVPALRLQGVVTNYSSSGYSTLKFLNEQFKNDQMGTSFVNTTDAPIIRYGEVLVNYAEACAELGIITQDDLDKSINKLRARAGVNLPKLEIVSGQPAVNGKVYDDPNRDQSVSSLIWEIRRERRSELIFEGFRLNDLRRWKKLEYADADKNPSINLGAYIDKTKWTADQLKTIILNPEGYIVPSIVGRTVVDKHYLEPIPLDQIALYKANGSELNQNPGW</sequence>
<feature type="chain" id="PRO_5047371712" evidence="6">
    <location>
        <begin position="20"/>
        <end position="574"/>
    </location>
</feature>
<evidence type="ECO:0000256" key="1">
    <source>
        <dbReference type="ARBA" id="ARBA00004442"/>
    </source>
</evidence>
<feature type="domain" description="SusD-like N-terminal" evidence="8">
    <location>
        <begin position="113"/>
        <end position="228"/>
    </location>
</feature>
<keyword evidence="10" id="KW-1185">Reference proteome</keyword>
<dbReference type="EMBL" id="JADEYP010000020">
    <property type="protein sequence ID" value="MCA5005714.1"/>
    <property type="molecule type" value="Genomic_DNA"/>
</dbReference>
<dbReference type="PROSITE" id="PS51257">
    <property type="entry name" value="PROKAR_LIPOPROTEIN"/>
    <property type="match status" value="1"/>
</dbReference>
<evidence type="ECO:0000259" key="7">
    <source>
        <dbReference type="Pfam" id="PF07980"/>
    </source>
</evidence>
<protein>
    <submittedName>
        <fullName evidence="9">RagB/SusD family nutrient uptake outer membrane protein</fullName>
    </submittedName>
</protein>
<dbReference type="Pfam" id="PF14322">
    <property type="entry name" value="SusD-like_3"/>
    <property type="match status" value="1"/>
</dbReference>
<comment type="subcellular location">
    <subcellularLocation>
        <location evidence="1">Cell outer membrane</location>
    </subcellularLocation>
</comment>
<dbReference type="Gene3D" id="1.25.40.390">
    <property type="match status" value="1"/>
</dbReference>
<keyword evidence="5" id="KW-0998">Cell outer membrane</keyword>
<dbReference type="InterPro" id="IPR012944">
    <property type="entry name" value="SusD_RagB_dom"/>
</dbReference>
<evidence type="ECO:0000256" key="2">
    <source>
        <dbReference type="ARBA" id="ARBA00006275"/>
    </source>
</evidence>
<accession>A0ABS7ZAI2</accession>
<dbReference type="Pfam" id="PF07980">
    <property type="entry name" value="SusD_RagB"/>
    <property type="match status" value="1"/>
</dbReference>
<evidence type="ECO:0000313" key="10">
    <source>
        <dbReference type="Proteomes" id="UP001165302"/>
    </source>
</evidence>
<dbReference type="InterPro" id="IPR011990">
    <property type="entry name" value="TPR-like_helical_dom_sf"/>
</dbReference>
<keyword evidence="3 6" id="KW-0732">Signal</keyword>
<evidence type="ECO:0000256" key="5">
    <source>
        <dbReference type="ARBA" id="ARBA00023237"/>
    </source>
</evidence>
<evidence type="ECO:0000313" key="9">
    <source>
        <dbReference type="EMBL" id="MCA5005714.1"/>
    </source>
</evidence>
<dbReference type="InterPro" id="IPR033985">
    <property type="entry name" value="SusD-like_N"/>
</dbReference>
<evidence type="ECO:0000256" key="6">
    <source>
        <dbReference type="SAM" id="SignalP"/>
    </source>
</evidence>